<protein>
    <submittedName>
        <fullName evidence="1">Uncharacterized protein</fullName>
    </submittedName>
</protein>
<dbReference type="EMBL" id="JACTAM010000151">
    <property type="protein sequence ID" value="KAI2647759.1"/>
    <property type="molecule type" value="Genomic_DNA"/>
</dbReference>
<sequence length="31" mass="3580">MQQLEFLLEPKSMIILARFCLHCTGSLLNMV</sequence>
<dbReference type="Proteomes" id="UP000830375">
    <property type="component" value="Unassembled WGS sequence"/>
</dbReference>
<comment type="caution">
    <text evidence="1">The sequence shown here is derived from an EMBL/GenBank/DDBJ whole genome shotgun (WGS) entry which is preliminary data.</text>
</comment>
<name>A0ABQ8LBT2_LABRO</name>
<evidence type="ECO:0000313" key="1">
    <source>
        <dbReference type="EMBL" id="KAI2647759.1"/>
    </source>
</evidence>
<keyword evidence="2" id="KW-1185">Reference proteome</keyword>
<reference evidence="1 2" key="1">
    <citation type="submission" date="2022-01" db="EMBL/GenBank/DDBJ databases">
        <title>A high-quality chromosome-level genome assembly of rohu carp, Labeo rohita.</title>
        <authorList>
            <person name="Arick M.A. II"/>
            <person name="Hsu C.-Y."/>
            <person name="Magbanua Z."/>
            <person name="Pechanova O."/>
            <person name="Grover C."/>
            <person name="Miller E."/>
            <person name="Thrash A."/>
            <person name="Ezzel L."/>
            <person name="Alam S."/>
            <person name="Benzie J."/>
            <person name="Hamilton M."/>
            <person name="Karsi A."/>
            <person name="Lawrence M.L."/>
            <person name="Peterson D.G."/>
        </authorList>
    </citation>
    <scope>NUCLEOTIDE SEQUENCE [LARGE SCALE GENOMIC DNA]</scope>
    <source>
        <strain evidence="2">BAU-BD-2019</strain>
        <tissue evidence="1">Blood</tissue>
    </source>
</reference>
<gene>
    <name evidence="1" type="ORF">H4Q32_026585</name>
</gene>
<evidence type="ECO:0000313" key="2">
    <source>
        <dbReference type="Proteomes" id="UP000830375"/>
    </source>
</evidence>
<organism evidence="1 2">
    <name type="scientific">Labeo rohita</name>
    <name type="common">Indian major carp</name>
    <name type="synonym">Cyprinus rohita</name>
    <dbReference type="NCBI Taxonomy" id="84645"/>
    <lineage>
        <taxon>Eukaryota</taxon>
        <taxon>Metazoa</taxon>
        <taxon>Chordata</taxon>
        <taxon>Craniata</taxon>
        <taxon>Vertebrata</taxon>
        <taxon>Euteleostomi</taxon>
        <taxon>Actinopterygii</taxon>
        <taxon>Neopterygii</taxon>
        <taxon>Teleostei</taxon>
        <taxon>Ostariophysi</taxon>
        <taxon>Cypriniformes</taxon>
        <taxon>Cyprinidae</taxon>
        <taxon>Labeoninae</taxon>
        <taxon>Labeonini</taxon>
        <taxon>Labeo</taxon>
    </lineage>
</organism>
<accession>A0ABQ8LBT2</accession>
<proteinExistence type="predicted"/>